<gene>
    <name evidence="3" type="ORF">J4H92_01795</name>
</gene>
<dbReference type="PANTHER" id="PTHR34406:SF1">
    <property type="entry name" value="PROTEIN YCEI"/>
    <property type="match status" value="1"/>
</dbReference>
<keyword evidence="4" id="KW-1185">Reference proteome</keyword>
<comment type="similarity">
    <text evidence="1">Belongs to the UPF0312 family.</text>
</comment>
<name>A0A939MGW3_9MICO</name>
<evidence type="ECO:0000313" key="3">
    <source>
        <dbReference type="EMBL" id="MBO1900678.1"/>
    </source>
</evidence>
<feature type="domain" description="Lipid/polyisoprenoid-binding YceI-like" evidence="2">
    <location>
        <begin position="67"/>
        <end position="233"/>
    </location>
</feature>
<dbReference type="Gene3D" id="2.40.128.110">
    <property type="entry name" value="Lipid/polyisoprenoid-binding, YceI-like"/>
    <property type="match status" value="1"/>
</dbReference>
<proteinExistence type="inferred from homology"/>
<evidence type="ECO:0000256" key="1">
    <source>
        <dbReference type="ARBA" id="ARBA00008812"/>
    </source>
</evidence>
<protein>
    <submittedName>
        <fullName evidence="3">YceI family protein</fullName>
    </submittedName>
</protein>
<organism evidence="3 4">
    <name type="scientific">Leucobacter weissii</name>
    <dbReference type="NCBI Taxonomy" id="1983706"/>
    <lineage>
        <taxon>Bacteria</taxon>
        <taxon>Bacillati</taxon>
        <taxon>Actinomycetota</taxon>
        <taxon>Actinomycetes</taxon>
        <taxon>Micrococcales</taxon>
        <taxon>Microbacteriaceae</taxon>
        <taxon>Leucobacter</taxon>
    </lineage>
</organism>
<dbReference type="Pfam" id="PF04264">
    <property type="entry name" value="YceI"/>
    <property type="match status" value="1"/>
</dbReference>
<dbReference type="EMBL" id="JAGDYM010000003">
    <property type="protein sequence ID" value="MBO1900678.1"/>
    <property type="molecule type" value="Genomic_DNA"/>
</dbReference>
<dbReference type="RefSeq" id="WP_208095314.1">
    <property type="nucleotide sequence ID" value="NZ_JAGDYM010000003.1"/>
</dbReference>
<dbReference type="SUPFAM" id="SSF101874">
    <property type="entry name" value="YceI-like"/>
    <property type="match status" value="1"/>
</dbReference>
<dbReference type="PANTHER" id="PTHR34406">
    <property type="entry name" value="PROTEIN YCEI"/>
    <property type="match status" value="1"/>
</dbReference>
<accession>A0A939MGW3</accession>
<evidence type="ECO:0000313" key="4">
    <source>
        <dbReference type="Proteomes" id="UP000664382"/>
    </source>
</evidence>
<evidence type="ECO:0000259" key="2">
    <source>
        <dbReference type="SMART" id="SM00867"/>
    </source>
</evidence>
<sequence>MRRRTKITIAVSAVIVVLGAIAAIAGPVIYRDFIAEPAAEAPTLTADESTLDPGTGADVDADGFSGSWVVAEGSEAGYRVDEVLNGTDVTVTGRTTEVSGDLEVDGLTLTEAVLSVDVASISTDSGSRDDYFRDQALRTDTHPTASFALTEAVTADEAPTAGSTFEYELTGDLTLAGETRAVTFTAQARTDGTTAEVVGQVPIVFADFGVAAPDLGFVSVEPDGYVEFDLVLTRE</sequence>
<dbReference type="InterPro" id="IPR036761">
    <property type="entry name" value="TTHA0802/YceI-like_sf"/>
</dbReference>
<dbReference type="InterPro" id="IPR007372">
    <property type="entry name" value="Lipid/polyisoprenoid-bd_YceI"/>
</dbReference>
<reference evidence="3" key="1">
    <citation type="submission" date="2021-03" db="EMBL/GenBank/DDBJ databases">
        <title>Leucobacter chromiisoli sp. nov., isolated from chromium-containing soil of chemical plant.</title>
        <authorList>
            <person name="Xu Z."/>
        </authorList>
    </citation>
    <scope>NUCLEOTIDE SEQUENCE</scope>
    <source>
        <strain evidence="3">S27</strain>
    </source>
</reference>
<comment type="caution">
    <text evidence="3">The sequence shown here is derived from an EMBL/GenBank/DDBJ whole genome shotgun (WGS) entry which is preliminary data.</text>
</comment>
<dbReference type="Proteomes" id="UP000664382">
    <property type="component" value="Unassembled WGS sequence"/>
</dbReference>
<dbReference type="AlphaFoldDB" id="A0A939MGW3"/>
<dbReference type="SMART" id="SM00867">
    <property type="entry name" value="YceI"/>
    <property type="match status" value="1"/>
</dbReference>